<dbReference type="GO" id="GO:0004523">
    <property type="term" value="F:RNA-DNA hybrid ribonuclease activity"/>
    <property type="evidence" value="ECO:0007669"/>
    <property type="project" value="InterPro"/>
</dbReference>
<feature type="domain" description="RNase H type-1" evidence="2">
    <location>
        <begin position="722"/>
        <end position="855"/>
    </location>
</feature>
<dbReference type="PROSITE" id="PS50879">
    <property type="entry name" value="RNASE_H_1"/>
    <property type="match status" value="1"/>
</dbReference>
<feature type="non-terminal residue" evidence="3">
    <location>
        <position position="1"/>
    </location>
</feature>
<dbReference type="SUPFAM" id="SSF53098">
    <property type="entry name" value="Ribonuclease H-like"/>
    <property type="match status" value="1"/>
</dbReference>
<dbReference type="Pfam" id="PF00075">
    <property type="entry name" value="RNase_H"/>
    <property type="match status" value="1"/>
</dbReference>
<dbReference type="PANTHER" id="PTHR19446">
    <property type="entry name" value="REVERSE TRANSCRIPTASES"/>
    <property type="match status" value="1"/>
</dbReference>
<evidence type="ECO:0000259" key="1">
    <source>
        <dbReference type="PROSITE" id="PS50878"/>
    </source>
</evidence>
<sequence>SLYNHVTHWEVNDMESLSDHNYLTFGLFNNSPTVQKRLTIKGYLKLFSFIKNDKWFENYTNQDYSNNNIDQIINIFYDKFQNWIKKCERNVRTDKKGVPWWSNELTVKRSKTNALRRRYQRCKSEMRITYKQIYYDYKATYKTAIEEAKVTSWRTLCYEATKISLFGTPYQLAFNKIRTPIIIPPIKKLDQTYTESHIESIEHILNSLFQNDDPSTDSPYIIGLRRTIGTPHHSTQDCDFTMYEINKIISNLRLKCAVGLDGLNVKTIRHLWEYHATFLHTLFNSCLKQGYFPKKWKAAKVILIPKTNKDTSSPNAYRPLCLNSILGKILEKLLYNRLYFFLNRNNLLQPNQYGFTHNRSSTMALYKLTSYLQSLKTRSRPAVVVSLDFSGAFDSLCYPIVLAHLKHTNCPTNLYNLLSSFLIDRSIHFITLDEKKITKQINLGCPQGSPLSPLLWNILISDLLEMQFPYNIYIHAYADDIVLVVDGNSRRELETKTSEVLKIIGDWAIERKLKFNHSKCNCLLVTKGDYLQKRPPIITFQGNKLTFLQEIKILGVIYDRHLSFLPHLQYIKQKVHTHTVSLSRFTSINWGVTQAQFREIYLRSIQRYIVYAAPAWWTSTQNSHKLRSLKSIQRIPLLKIARAFCTVSNKCLPVLCNILPIHITLDIEVFIFHIFQLKESHSFGTLSIHPNQISYPIDLWSLHPSNRFNISFQKYDIRNAEIANSLLIYTDGSVLHDNVGAAFVVLSNTGRIIKVGKFCLRKYNTIFEAEALAILKALQFILNVQEKRNCILITDSLSVLQALSNPDNTIPLIFEIKQTIISIISITTLSFQHVKSHSGIFGNELADQFADSARRYGEYVLLPRSKRNIKQEALKLAYQRWDREWKEEEGTTELIKWVPSIQNIPHCFPPHFYITQLITGHGRFPFYFQRFNITTDSNCPCGQQCNDIEHYFTNCHLTRAIIQQSNICSSDLNSRHKMIHSNNKMNSLKELTKLIYEIT</sequence>
<dbReference type="EMBL" id="GEGO01004274">
    <property type="protein sequence ID" value="JAR91130.1"/>
    <property type="molecule type" value="Transcribed_RNA"/>
</dbReference>
<dbReference type="InterPro" id="IPR043502">
    <property type="entry name" value="DNA/RNA_pol_sf"/>
</dbReference>
<reference evidence="3" key="1">
    <citation type="journal article" date="2018" name="PLoS Negl. Trop. Dis.">
        <title>Sialome diversity of ticks revealed by RNAseq of single tick salivary glands.</title>
        <authorList>
            <person name="Perner J."/>
            <person name="Kropackova S."/>
            <person name="Kopacek P."/>
            <person name="Ribeiro J.M."/>
        </authorList>
    </citation>
    <scope>NUCLEOTIDE SEQUENCE</scope>
    <source>
        <strain evidence="3">Siblings of single egg batch collected in Ceske Budejovice</strain>
        <tissue evidence="3">Salivary glands</tissue>
    </source>
</reference>
<dbReference type="AlphaFoldDB" id="A0A147BK23"/>
<name>A0A147BK23_IXORI</name>
<dbReference type="GO" id="GO:0042575">
    <property type="term" value="C:DNA polymerase complex"/>
    <property type="evidence" value="ECO:0007669"/>
    <property type="project" value="UniProtKB-ARBA"/>
</dbReference>
<feature type="domain" description="Reverse transcriptase" evidence="1">
    <location>
        <begin position="285"/>
        <end position="545"/>
    </location>
</feature>
<dbReference type="GO" id="GO:0071897">
    <property type="term" value="P:DNA biosynthetic process"/>
    <property type="evidence" value="ECO:0007669"/>
    <property type="project" value="UniProtKB-ARBA"/>
</dbReference>
<dbReference type="InterPro" id="IPR000477">
    <property type="entry name" value="RT_dom"/>
</dbReference>
<evidence type="ECO:0000259" key="2">
    <source>
        <dbReference type="PROSITE" id="PS50879"/>
    </source>
</evidence>
<dbReference type="CDD" id="cd09276">
    <property type="entry name" value="Rnase_HI_RT_non_LTR"/>
    <property type="match status" value="1"/>
</dbReference>
<dbReference type="CDD" id="cd01650">
    <property type="entry name" value="RT_nLTR_like"/>
    <property type="match status" value="1"/>
</dbReference>
<dbReference type="Gene3D" id="3.30.420.10">
    <property type="entry name" value="Ribonuclease H-like superfamily/Ribonuclease H"/>
    <property type="match status" value="1"/>
</dbReference>
<dbReference type="InterPro" id="IPR036397">
    <property type="entry name" value="RNaseH_sf"/>
</dbReference>
<dbReference type="InterPro" id="IPR012337">
    <property type="entry name" value="RNaseH-like_sf"/>
</dbReference>
<evidence type="ECO:0000313" key="3">
    <source>
        <dbReference type="EMBL" id="JAR91130.1"/>
    </source>
</evidence>
<accession>A0A147BK23</accession>
<dbReference type="SUPFAM" id="SSF56672">
    <property type="entry name" value="DNA/RNA polymerases"/>
    <property type="match status" value="1"/>
</dbReference>
<proteinExistence type="predicted"/>
<dbReference type="PROSITE" id="PS50878">
    <property type="entry name" value="RT_POL"/>
    <property type="match status" value="1"/>
</dbReference>
<protein>
    <submittedName>
        <fullName evidence="3">Protein in type-1 retrotransposable element</fullName>
    </submittedName>
</protein>
<dbReference type="InterPro" id="IPR002156">
    <property type="entry name" value="RNaseH_domain"/>
</dbReference>
<dbReference type="Pfam" id="PF00078">
    <property type="entry name" value="RVT_1"/>
    <property type="match status" value="1"/>
</dbReference>
<dbReference type="GO" id="GO:0003676">
    <property type="term" value="F:nucleic acid binding"/>
    <property type="evidence" value="ECO:0007669"/>
    <property type="project" value="InterPro"/>
</dbReference>
<organism evidence="3">
    <name type="scientific">Ixodes ricinus</name>
    <name type="common">Common tick</name>
    <name type="synonym">Acarus ricinus</name>
    <dbReference type="NCBI Taxonomy" id="34613"/>
    <lineage>
        <taxon>Eukaryota</taxon>
        <taxon>Metazoa</taxon>
        <taxon>Ecdysozoa</taxon>
        <taxon>Arthropoda</taxon>
        <taxon>Chelicerata</taxon>
        <taxon>Arachnida</taxon>
        <taxon>Acari</taxon>
        <taxon>Parasitiformes</taxon>
        <taxon>Ixodida</taxon>
        <taxon>Ixodoidea</taxon>
        <taxon>Ixodidae</taxon>
        <taxon>Ixodinae</taxon>
        <taxon>Ixodes</taxon>
    </lineage>
</organism>